<feature type="domain" description="PepSY" evidence="2">
    <location>
        <begin position="162"/>
        <end position="220"/>
    </location>
</feature>
<proteinExistence type="predicted"/>
<sequence length="225" mass="22820">MAAAAPTSASATATGPSAGSASPSGGSMSPSGSASPSDTSSSLTDDQAERRALVPKAKVSWDKAAETAVKEVSGGKLTEIELRSVSAEATAATGSPSPSTPNPAPSSGAPMWAARVAASDGTVHEVAVDAVTGKVFRTQADSDQDADDKSEVADWLSKADRTAEQAAKTATDKTDGTVTAVELDQNDAQTLVWSVDVVTTGNWNKTTYDIDASNGEILSEDVDRD</sequence>
<evidence type="ECO:0000259" key="2">
    <source>
        <dbReference type="Pfam" id="PF03413"/>
    </source>
</evidence>
<feature type="compositionally biased region" description="Low complexity" evidence="1">
    <location>
        <begin position="86"/>
        <end position="97"/>
    </location>
</feature>
<name>A0ABP9BR16_9ACTN</name>
<feature type="region of interest" description="Disordered" evidence="1">
    <location>
        <begin position="1"/>
        <end position="110"/>
    </location>
</feature>
<gene>
    <name evidence="3" type="ORF">GCM10023220_28570</name>
</gene>
<organism evidence="3 4">
    <name type="scientific">Streptomyces ziwulingensis</name>
    <dbReference type="NCBI Taxonomy" id="1045501"/>
    <lineage>
        <taxon>Bacteria</taxon>
        <taxon>Bacillati</taxon>
        <taxon>Actinomycetota</taxon>
        <taxon>Actinomycetes</taxon>
        <taxon>Kitasatosporales</taxon>
        <taxon>Streptomycetaceae</taxon>
        <taxon>Streptomyces</taxon>
    </lineage>
</organism>
<keyword evidence="4" id="KW-1185">Reference proteome</keyword>
<evidence type="ECO:0000313" key="4">
    <source>
        <dbReference type="Proteomes" id="UP001501265"/>
    </source>
</evidence>
<reference evidence="4" key="1">
    <citation type="journal article" date="2019" name="Int. J. Syst. Evol. Microbiol.">
        <title>The Global Catalogue of Microorganisms (GCM) 10K type strain sequencing project: providing services to taxonomists for standard genome sequencing and annotation.</title>
        <authorList>
            <consortium name="The Broad Institute Genomics Platform"/>
            <consortium name="The Broad Institute Genome Sequencing Center for Infectious Disease"/>
            <person name="Wu L."/>
            <person name="Ma J."/>
        </authorList>
    </citation>
    <scope>NUCLEOTIDE SEQUENCE [LARGE SCALE GENOMIC DNA]</scope>
    <source>
        <strain evidence="4">JCM 18081</strain>
    </source>
</reference>
<dbReference type="Gene3D" id="3.10.450.40">
    <property type="match status" value="2"/>
</dbReference>
<dbReference type="InterPro" id="IPR025711">
    <property type="entry name" value="PepSY"/>
</dbReference>
<protein>
    <submittedName>
        <fullName evidence="3">PepSY domain-containing protein</fullName>
    </submittedName>
</protein>
<evidence type="ECO:0000313" key="3">
    <source>
        <dbReference type="EMBL" id="GAA4798874.1"/>
    </source>
</evidence>
<dbReference type="EMBL" id="BAABIG010000024">
    <property type="protein sequence ID" value="GAA4798874.1"/>
    <property type="molecule type" value="Genomic_DNA"/>
</dbReference>
<feature type="compositionally biased region" description="Basic and acidic residues" evidence="1">
    <location>
        <begin position="147"/>
        <end position="163"/>
    </location>
</feature>
<feature type="compositionally biased region" description="Basic and acidic residues" evidence="1">
    <location>
        <begin position="59"/>
        <end position="69"/>
    </location>
</feature>
<feature type="compositionally biased region" description="Low complexity" evidence="1">
    <location>
        <begin position="1"/>
        <end position="42"/>
    </location>
</feature>
<dbReference type="Pfam" id="PF03413">
    <property type="entry name" value="PepSY"/>
    <property type="match status" value="1"/>
</dbReference>
<feature type="region of interest" description="Disordered" evidence="1">
    <location>
        <begin position="140"/>
        <end position="173"/>
    </location>
</feature>
<evidence type="ECO:0000256" key="1">
    <source>
        <dbReference type="SAM" id="MobiDB-lite"/>
    </source>
</evidence>
<accession>A0ABP9BR16</accession>
<comment type="caution">
    <text evidence="3">The sequence shown here is derived from an EMBL/GenBank/DDBJ whole genome shotgun (WGS) entry which is preliminary data.</text>
</comment>
<dbReference type="Proteomes" id="UP001501265">
    <property type="component" value="Unassembled WGS sequence"/>
</dbReference>